<feature type="domain" description="Fungal lipase-type" evidence="2">
    <location>
        <begin position="145"/>
        <end position="185"/>
    </location>
</feature>
<keyword evidence="1" id="KW-0378">Hydrolase</keyword>
<dbReference type="PANTHER" id="PTHR31479:SF2">
    <property type="entry name" value="ALPHA_BETA-HYDROLASES SUPERFAMILY PROTEIN"/>
    <property type="match status" value="1"/>
</dbReference>
<evidence type="ECO:0000256" key="1">
    <source>
        <dbReference type="ARBA" id="ARBA00022801"/>
    </source>
</evidence>
<gene>
    <name evidence="3" type="ORF">EZV62_023207</name>
</gene>
<proteinExistence type="predicted"/>
<evidence type="ECO:0000259" key="2">
    <source>
        <dbReference type="Pfam" id="PF01764"/>
    </source>
</evidence>
<dbReference type="GO" id="GO:0016787">
    <property type="term" value="F:hydrolase activity"/>
    <property type="evidence" value="ECO:0007669"/>
    <property type="project" value="UniProtKB-KW"/>
</dbReference>
<reference evidence="4" key="1">
    <citation type="journal article" date="2019" name="Gigascience">
        <title>De novo genome assembly of the endangered Acer yangbiense, a plant species with extremely small populations endemic to Yunnan Province, China.</title>
        <authorList>
            <person name="Yang J."/>
            <person name="Wariss H.M."/>
            <person name="Tao L."/>
            <person name="Zhang R."/>
            <person name="Yun Q."/>
            <person name="Hollingsworth P."/>
            <person name="Dao Z."/>
            <person name="Luo G."/>
            <person name="Guo H."/>
            <person name="Ma Y."/>
            <person name="Sun W."/>
        </authorList>
    </citation>
    <scope>NUCLEOTIDE SEQUENCE [LARGE SCALE GENOMIC DNA]</scope>
    <source>
        <strain evidence="4">cv. Malutang</strain>
    </source>
</reference>
<organism evidence="3 4">
    <name type="scientific">Acer yangbiense</name>
    <dbReference type="NCBI Taxonomy" id="1000413"/>
    <lineage>
        <taxon>Eukaryota</taxon>
        <taxon>Viridiplantae</taxon>
        <taxon>Streptophyta</taxon>
        <taxon>Embryophyta</taxon>
        <taxon>Tracheophyta</taxon>
        <taxon>Spermatophyta</taxon>
        <taxon>Magnoliopsida</taxon>
        <taxon>eudicotyledons</taxon>
        <taxon>Gunneridae</taxon>
        <taxon>Pentapetalae</taxon>
        <taxon>rosids</taxon>
        <taxon>malvids</taxon>
        <taxon>Sapindales</taxon>
        <taxon>Sapindaceae</taxon>
        <taxon>Hippocastanoideae</taxon>
        <taxon>Acereae</taxon>
        <taxon>Acer</taxon>
    </lineage>
</organism>
<dbReference type="AlphaFoldDB" id="A0A5C7H167"/>
<evidence type="ECO:0000313" key="4">
    <source>
        <dbReference type="Proteomes" id="UP000323000"/>
    </source>
</evidence>
<dbReference type="Proteomes" id="UP000323000">
    <property type="component" value="Chromosome 11"/>
</dbReference>
<dbReference type="OrthoDB" id="58570at2759"/>
<dbReference type="SUPFAM" id="SSF53474">
    <property type="entry name" value="alpha/beta-Hydrolases"/>
    <property type="match status" value="1"/>
</dbReference>
<name>A0A5C7H167_9ROSI</name>
<dbReference type="PANTHER" id="PTHR31479">
    <property type="entry name" value="ALPHA/BETA-HYDROLASES SUPERFAMILY PROTEIN"/>
    <property type="match status" value="1"/>
</dbReference>
<dbReference type="Gene3D" id="3.40.50.1820">
    <property type="entry name" value="alpha/beta hydrolase"/>
    <property type="match status" value="1"/>
</dbReference>
<dbReference type="Pfam" id="PF01764">
    <property type="entry name" value="Lipase_3"/>
    <property type="match status" value="1"/>
</dbReference>
<sequence>MAPEREDFNLSGPLHLTARSAINWKNEDHRRSVAASLVQGVYVVERDRQKKREDSQALASPWWKSFNFQMLEQLEDNVDSSIFGAIYKFEPPASHSNLSTDGCPCYVIAFRGTLLKLKSLKRDLELDFDIIRNRLHSTSRFEIAMQAVRSIVASVGSSNVWLAGHSLGSAIALLAGKTMAKEGIFLETFLFNLPYPSVPIEKIPHKKVKHVIRGVGCAFRAGLALAMKIESGDPLKAWAPYLFVNQDDHICSEYFGYFNHTKKMEKLGLGGIERLATQLSLRGLFMGNESEPMHRIPLAYLMVNLTRFPDFKQAHGINQWWRPDLLLSETMLY</sequence>
<dbReference type="InterPro" id="IPR002921">
    <property type="entry name" value="Fungal_lipase-type"/>
</dbReference>
<accession>A0A5C7H167</accession>
<keyword evidence="4" id="KW-1185">Reference proteome</keyword>
<dbReference type="InterPro" id="IPR029058">
    <property type="entry name" value="AB_hydrolase_fold"/>
</dbReference>
<dbReference type="GO" id="GO:0006629">
    <property type="term" value="P:lipid metabolic process"/>
    <property type="evidence" value="ECO:0007669"/>
    <property type="project" value="InterPro"/>
</dbReference>
<protein>
    <recommendedName>
        <fullName evidence="2">Fungal lipase-type domain-containing protein</fullName>
    </recommendedName>
</protein>
<evidence type="ECO:0000313" key="3">
    <source>
        <dbReference type="EMBL" id="TXG50683.1"/>
    </source>
</evidence>
<comment type="caution">
    <text evidence="3">The sequence shown here is derived from an EMBL/GenBank/DDBJ whole genome shotgun (WGS) entry which is preliminary data.</text>
</comment>
<dbReference type="EMBL" id="VAHF01000011">
    <property type="protein sequence ID" value="TXG50683.1"/>
    <property type="molecule type" value="Genomic_DNA"/>
</dbReference>